<feature type="chain" id="PRO_5031013452" description="Cytochrome c family protein" evidence="2">
    <location>
        <begin position="21"/>
        <end position="790"/>
    </location>
</feature>
<dbReference type="InterPro" id="IPR051829">
    <property type="entry name" value="Multiheme_Cytochr_ET"/>
</dbReference>
<dbReference type="Gene3D" id="1.10.1130.10">
    <property type="entry name" value="Flavocytochrome C3, Chain A"/>
    <property type="match status" value="1"/>
</dbReference>
<evidence type="ECO:0008006" key="4">
    <source>
        <dbReference type="Google" id="ProtNLM"/>
    </source>
</evidence>
<dbReference type="PANTHER" id="PTHR35038">
    <property type="entry name" value="DISSIMILATORY SULFITE REDUCTASE SIRA"/>
    <property type="match status" value="1"/>
</dbReference>
<reference evidence="3" key="1">
    <citation type="journal article" date="2020" name="mSystems">
        <title>Genome- and Community-Level Interaction Insights into Carbon Utilization and Element Cycling Functions of Hydrothermarchaeota in Hydrothermal Sediment.</title>
        <authorList>
            <person name="Zhou Z."/>
            <person name="Liu Y."/>
            <person name="Xu W."/>
            <person name="Pan J."/>
            <person name="Luo Z.H."/>
            <person name="Li M."/>
        </authorList>
    </citation>
    <scope>NUCLEOTIDE SEQUENCE [LARGE SCALE GENOMIC DNA]</scope>
    <source>
        <strain evidence="3">SpSt-479</strain>
    </source>
</reference>
<evidence type="ECO:0000313" key="3">
    <source>
        <dbReference type="EMBL" id="HFI92011.1"/>
    </source>
</evidence>
<dbReference type="Gene3D" id="3.90.10.10">
    <property type="entry name" value="Cytochrome C3"/>
    <property type="match status" value="8"/>
</dbReference>
<accession>A0A7V3E7L6</accession>
<dbReference type="InterPro" id="IPR036280">
    <property type="entry name" value="Multihaem_cyt_sf"/>
</dbReference>
<keyword evidence="1 2" id="KW-0732">Signal</keyword>
<protein>
    <recommendedName>
        <fullName evidence="4">Cytochrome c family protein</fullName>
    </recommendedName>
</protein>
<feature type="signal peptide" evidence="2">
    <location>
        <begin position="1"/>
        <end position="20"/>
    </location>
</feature>
<dbReference type="GO" id="GO:0016491">
    <property type="term" value="F:oxidoreductase activity"/>
    <property type="evidence" value="ECO:0007669"/>
    <property type="project" value="TreeGrafter"/>
</dbReference>
<dbReference type="AlphaFoldDB" id="A0A7V3E7L6"/>
<name>A0A7V3E7L6_9BACT</name>
<evidence type="ECO:0000256" key="2">
    <source>
        <dbReference type="SAM" id="SignalP"/>
    </source>
</evidence>
<gene>
    <name evidence="3" type="ORF">ENS31_10880</name>
</gene>
<organism evidence="3">
    <name type="scientific">Ignavibacterium album</name>
    <dbReference type="NCBI Taxonomy" id="591197"/>
    <lineage>
        <taxon>Bacteria</taxon>
        <taxon>Pseudomonadati</taxon>
        <taxon>Ignavibacteriota</taxon>
        <taxon>Ignavibacteria</taxon>
        <taxon>Ignavibacteriales</taxon>
        <taxon>Ignavibacteriaceae</taxon>
        <taxon>Ignavibacterium</taxon>
    </lineage>
</organism>
<dbReference type="PANTHER" id="PTHR35038:SF5">
    <property type="entry name" value="CYTOCHROME C-TYPE PROTEIN NRFB"/>
    <property type="match status" value="1"/>
</dbReference>
<dbReference type="EMBL" id="DSUJ01000008">
    <property type="protein sequence ID" value="HFI92011.1"/>
    <property type="molecule type" value="Genomic_DNA"/>
</dbReference>
<evidence type="ECO:0000256" key="1">
    <source>
        <dbReference type="ARBA" id="ARBA00022729"/>
    </source>
</evidence>
<proteinExistence type="predicted"/>
<sequence>MRSLPFAAIIILIAINFALGQSPHGNNLKNDCSDCHQSTSWKIDIKKIGFDHSQTNFTLTGQHQNVDCRSCHKSLVFSEVSNNCFSCHKDIHQNTVGENCSRCHSTDAWVVKDVSLLHQSGRFPLIGVHKTADCKQCHIGFSELKFEQLDVECFTCHATEYRNTHNPNHLQAGFSVNCQECHSLNASSWSSISVNHDFFPLVGGHSLPNCFACHQQGQGFTGLSKQCYSCHQSNYQSTQNPNHTAAGFSTACESCHNVYGWQPSTFDHNQTAFPLTGKHINTQCSQCHSNGYSNTPTDCYSCHQTDYNTTTNPNHITVSFPTSCNDCHTTNGWQPATFDHDNQFFPIYSGKHKDKWNQCSDCHTVPTNYAVFRCINCHEHNKTSMDSKHQAIQGYIYESNACYSCHPAGRKEGAFNHGTSNFPLIREHITTQCSQCHVTGYSAASAICSDCHLNEFNSTTNPNHVALAISTECSSCHSPTPDWSPALFPEHNNVYPLLGAHQQVNDCNSCHNGNYSTLGQNCISCHNVDFQNANNPNHINSGFPNTCQDCHSFTAWIPSTFDHSQSVFPLTGKHITTQCSQCHSNGYNNTPTDCYSCHQNNYNNATNPNHISLSIPTTCNECHTTNGWQPASYDHNQTTFPLTGKHITTQCSQCHSNGYNNTPTDCYSCHQTDYSTTTNPNHITVSFPTSCNDCHTTNGWQPATFDHDNQFFPIYSGKHKDKWNQCSDCHTVPTNYAVFSCINCHEHNKTSMDSKHQGVQNYVYESHACLNCHPDGSHKSLIQQRINIDK</sequence>
<comment type="caution">
    <text evidence="3">The sequence shown here is derived from an EMBL/GenBank/DDBJ whole genome shotgun (WGS) entry which is preliminary data.</text>
</comment>
<dbReference type="SUPFAM" id="SSF48695">
    <property type="entry name" value="Multiheme cytochromes"/>
    <property type="match status" value="2"/>
</dbReference>